<evidence type="ECO:0000256" key="4">
    <source>
        <dbReference type="ARBA" id="ARBA00022833"/>
    </source>
</evidence>
<keyword evidence="10" id="KW-1185">Reference proteome</keyword>
<dbReference type="PANTHER" id="PTHR45865:SF1">
    <property type="entry name" value="E3 UBIQUITIN-PROTEIN LIGASE SHPRH"/>
    <property type="match status" value="1"/>
</dbReference>
<evidence type="ECO:0000256" key="6">
    <source>
        <dbReference type="SAM" id="MobiDB-lite"/>
    </source>
</evidence>
<dbReference type="InterPro" id="IPR019787">
    <property type="entry name" value="Znf_PHD-finger"/>
</dbReference>
<comment type="similarity">
    <text evidence="1">Belongs to the SNF2/RAD54 helicase family. RAD16 subfamily.</text>
</comment>
<organism evidence="9 10">
    <name type="scientific">[Myrmecia] bisecta</name>
    <dbReference type="NCBI Taxonomy" id="41462"/>
    <lineage>
        <taxon>Eukaryota</taxon>
        <taxon>Viridiplantae</taxon>
        <taxon>Chlorophyta</taxon>
        <taxon>core chlorophytes</taxon>
        <taxon>Trebouxiophyceae</taxon>
        <taxon>Trebouxiales</taxon>
        <taxon>Trebouxiaceae</taxon>
        <taxon>Myrmecia</taxon>
    </lineage>
</organism>
<dbReference type="SMART" id="SM00249">
    <property type="entry name" value="PHD"/>
    <property type="match status" value="2"/>
</dbReference>
<keyword evidence="2" id="KW-0479">Metal-binding</keyword>
<dbReference type="Proteomes" id="UP001489004">
    <property type="component" value="Unassembled WGS sequence"/>
</dbReference>
<reference evidence="9 10" key="1">
    <citation type="journal article" date="2024" name="Nat. Commun.">
        <title>Phylogenomics reveals the evolutionary origins of lichenization in chlorophyte algae.</title>
        <authorList>
            <person name="Puginier C."/>
            <person name="Libourel C."/>
            <person name="Otte J."/>
            <person name="Skaloud P."/>
            <person name="Haon M."/>
            <person name="Grisel S."/>
            <person name="Petersen M."/>
            <person name="Berrin J.G."/>
            <person name="Delaux P.M."/>
            <person name="Dal Grande F."/>
            <person name="Keller J."/>
        </authorList>
    </citation>
    <scope>NUCLEOTIDE SEQUENCE [LARGE SCALE GENOMIC DNA]</scope>
    <source>
        <strain evidence="9 10">SAG 2043</strain>
    </source>
</reference>
<comment type="caution">
    <text evidence="9">The sequence shown here is derived from an EMBL/GenBank/DDBJ whole genome shotgun (WGS) entry which is preliminary data.</text>
</comment>
<dbReference type="Pfam" id="PF21325">
    <property type="entry name" value="SHPRH_helical-1st"/>
    <property type="match status" value="1"/>
</dbReference>
<sequence length="1721" mass="187001">MATSLRGLALAVELAGTASISSAAAIATAAALSPEIARCAGWAADFDRGYKKFVARTRPEARQYVDCDGELKSMVSVFSPGSLLTAAVKSLALHFAILWNKYMAMVDTANEEAELSGREPETVEWPEFPWDEIEPTLRASLFAFVRDITTLFVRRGYEQIAATKCSPRIMHKLLKDTRTSAVRKTKVYSRLERIPRVTATAFRCLALGSLAEFTVSTLIDIYKMLFRHGRLQLRQQGKRLPERLMRRIVANALRSTTSLLITSAVTGLASATTQRGWIIIAVATAADLGVSMFIISPPLERFALAEPLFPTPGAPGPAGGPGHLPGLFGPGHHGHLHPSHLPPRNRSRWCPTRDWRAMPTGKLDVPVFNDFVSAVIAQAESPRGVWPLKTLTTVEQQLDVTCGTRAKSTDDCVLKVTAGSAAAASDITCSLTDLTGQCIAEAVVSTPDKQTAQAFVWLCNKHKLTVQLGTGSAPASRLMHITAALTKAAFGEGLAGPEATVQRAWFEHLLLVLAWLMPEQSAEAHKPAGLVMPGSTRRLSSTSAAGPGCPRSPRSPNSPRTSQDGGAEDDVVEGEGVGFDAAELYAAVKPTGREAQLVGQPAALKPTLRPYQRRAAAWMVAREKGLQGQPEPNALHPLWREVPTLDGRCIYLNPFTGCVSQERYPSPPAVRGGILADEMGLGKTVELLACLLAHPFQPSEHAEPQDSEDDLAISRYERIDCVCGATDADPTASNYEGLWIQCEACEAWLHGACVGYPRRAPAGRFECSSCQRARAATPHTTPCGATLIICPTPILQQWQDEIAKHTQPGSMKVIVYQGQAAKAAGSAVVTAKDLAAADIVLTTYDVLRRDVHHQPDPQHDQRTLRRRKKYEVVPTPLTRLHWWRVCLDEAQMVESSTAKAAEMAVRLPAEHRWCVTGTPFSRGLEDLFGLMFFLRAAPLDQRFWWRRVCQHPYEAGSLAGRARLLALLEPAHGGLLWRSSKADVAAELGLPPQHHRLTMLPLSKIERHFYDRQHGDSVPQSAAAEAASRDAPAANRRLTAREEKKLLLPLLRLRQACCHPQVGAGGIKSLTQAKAPMTMDQILEVLTSKSRVEAEDKQRILLGALNGLGALSLLDKALPDAVQMYRKALQLGSSTEGVVRVDPLQKLHTLHNLSELLGPAGDAVPGVARTLRDSELRPAAEEIREKYMAEFIARLAAADAEYQESLALMERARSGSEAGPSSHSPRADAASSARASSSSHASAKSAATQPGWWLEALDLLSRHSTDGGERAAESIRTQLMERDRYRQLSSQNATSLTRRFRDLFGLKLLLQGELEAMAAARQAALSVLGQLTESCRQLDPVLVEQAGQCGRCRGSELGVAGRVCPHCRLDEQLLAWEVRLFSLQTRAMAAGQEISAEEAIRQAQAATLRRVGQGGYKEQAGLLENDEAGDGGAGRAKDTYMSRGVRTQEGVSGTEVIRQPSEAEQVLRLLLGLLRSLKGLDAHAAAQRDAVLSAAKVGLEALEEQRRVFLRARALSLAQRSVLYARDEMEMATMRTRLLAPGQTRRDHERLFKLYPGELDTRKHVVNLERISAEADLARALSTLRYLQNLKTERQRTLDAVAAEQVAGSSEEPGTSAGTGEARDEVCPLCHDVLGPERVMLPCAHQMCCGCSLKMVDLACPSNLPKPQRHIMCPICRTKLLVSDIAYVDSGRVTAREAGSAAEATGGEAMLEVKGSYGTKV</sequence>
<evidence type="ECO:0000313" key="10">
    <source>
        <dbReference type="Proteomes" id="UP001489004"/>
    </source>
</evidence>
<dbReference type="PROSITE" id="PS50016">
    <property type="entry name" value="ZF_PHD_2"/>
    <property type="match status" value="1"/>
</dbReference>
<proteinExistence type="inferred from homology"/>
<accession>A0AAW1PQA5</accession>
<evidence type="ECO:0000256" key="3">
    <source>
        <dbReference type="ARBA" id="ARBA00022771"/>
    </source>
</evidence>
<dbReference type="InterPro" id="IPR013083">
    <property type="entry name" value="Znf_RING/FYVE/PHD"/>
</dbReference>
<dbReference type="InterPro" id="IPR011011">
    <property type="entry name" value="Znf_FYVE_PHD"/>
</dbReference>
<dbReference type="SUPFAM" id="SSF57850">
    <property type="entry name" value="RING/U-box"/>
    <property type="match status" value="1"/>
</dbReference>
<evidence type="ECO:0000256" key="2">
    <source>
        <dbReference type="ARBA" id="ARBA00022723"/>
    </source>
</evidence>
<dbReference type="InterPro" id="IPR001965">
    <property type="entry name" value="Znf_PHD"/>
</dbReference>
<feature type="region of interest" description="Disordered" evidence="6">
    <location>
        <begin position="529"/>
        <end position="572"/>
    </location>
</feature>
<dbReference type="InterPro" id="IPR027417">
    <property type="entry name" value="P-loop_NTPase"/>
</dbReference>
<dbReference type="Gene3D" id="3.40.50.10810">
    <property type="entry name" value="Tandem AAA-ATPase domain"/>
    <property type="match status" value="2"/>
</dbReference>
<gene>
    <name evidence="9" type="ORF">WJX72_006177</name>
</gene>
<dbReference type="GO" id="GO:0005524">
    <property type="term" value="F:ATP binding"/>
    <property type="evidence" value="ECO:0007669"/>
    <property type="project" value="InterPro"/>
</dbReference>
<dbReference type="InterPro" id="IPR038718">
    <property type="entry name" value="SNF2-like_sf"/>
</dbReference>
<feature type="compositionally biased region" description="Low complexity" evidence="6">
    <location>
        <begin position="551"/>
        <end position="565"/>
    </location>
</feature>
<keyword evidence="3 5" id="KW-0863">Zinc-finger</keyword>
<evidence type="ECO:0000259" key="8">
    <source>
        <dbReference type="PROSITE" id="PS50089"/>
    </source>
</evidence>
<dbReference type="GO" id="GO:0008270">
    <property type="term" value="F:zinc ion binding"/>
    <property type="evidence" value="ECO:0007669"/>
    <property type="project" value="UniProtKB-KW"/>
</dbReference>
<name>A0AAW1PQA5_9CHLO</name>
<dbReference type="Pfam" id="PF00176">
    <property type="entry name" value="SNF2-rel_dom"/>
    <property type="match status" value="1"/>
</dbReference>
<evidence type="ECO:0000256" key="1">
    <source>
        <dbReference type="ARBA" id="ARBA00008438"/>
    </source>
</evidence>
<evidence type="ECO:0008006" key="11">
    <source>
        <dbReference type="Google" id="ProtNLM"/>
    </source>
</evidence>
<dbReference type="SMART" id="SM00487">
    <property type="entry name" value="DEXDc"/>
    <property type="match status" value="1"/>
</dbReference>
<feature type="domain" description="RING-type" evidence="8">
    <location>
        <begin position="1627"/>
        <end position="1677"/>
    </location>
</feature>
<feature type="compositionally biased region" description="Low complexity" evidence="6">
    <location>
        <begin position="1220"/>
        <end position="1244"/>
    </location>
</feature>
<evidence type="ECO:0000256" key="5">
    <source>
        <dbReference type="PROSITE-ProRule" id="PRU00175"/>
    </source>
</evidence>
<dbReference type="CDD" id="cd16449">
    <property type="entry name" value="RING-HC"/>
    <property type="match status" value="1"/>
</dbReference>
<dbReference type="InterPro" id="IPR019786">
    <property type="entry name" value="Zinc_finger_PHD-type_CS"/>
</dbReference>
<protein>
    <recommendedName>
        <fullName evidence="11">E3 ubiquitin-protein ligase SHPRH</fullName>
    </recommendedName>
</protein>
<dbReference type="InterPro" id="IPR001841">
    <property type="entry name" value="Znf_RING"/>
</dbReference>
<dbReference type="SUPFAM" id="SSF57903">
    <property type="entry name" value="FYVE/PHD zinc finger"/>
    <property type="match status" value="1"/>
</dbReference>
<dbReference type="CDD" id="cd18070">
    <property type="entry name" value="DEXQc_SHPRH"/>
    <property type="match status" value="1"/>
</dbReference>
<evidence type="ECO:0000259" key="7">
    <source>
        <dbReference type="PROSITE" id="PS50016"/>
    </source>
</evidence>
<dbReference type="PROSITE" id="PS01359">
    <property type="entry name" value="ZF_PHD_1"/>
    <property type="match status" value="1"/>
</dbReference>
<dbReference type="Gene3D" id="3.30.40.10">
    <property type="entry name" value="Zinc/RING finger domain, C3HC4 (zinc finger)"/>
    <property type="match status" value="2"/>
</dbReference>
<dbReference type="InterPro" id="IPR014001">
    <property type="entry name" value="Helicase_ATP-bd"/>
</dbReference>
<dbReference type="InterPro" id="IPR052583">
    <property type="entry name" value="ATP-helicase/E3_Ub-Ligase"/>
</dbReference>
<feature type="domain" description="PHD-type" evidence="7">
    <location>
        <begin position="718"/>
        <end position="773"/>
    </location>
</feature>
<dbReference type="Pfam" id="PF21324">
    <property type="entry name" value="SHPRH_helical-2nd"/>
    <property type="match status" value="1"/>
</dbReference>
<keyword evidence="4" id="KW-0862">Zinc</keyword>
<dbReference type="InterPro" id="IPR048686">
    <property type="entry name" value="SHPRH_helical_1st"/>
</dbReference>
<feature type="region of interest" description="Disordered" evidence="6">
    <location>
        <begin position="1211"/>
        <end position="1244"/>
    </location>
</feature>
<dbReference type="EMBL" id="JALJOR010000010">
    <property type="protein sequence ID" value="KAK9810177.1"/>
    <property type="molecule type" value="Genomic_DNA"/>
</dbReference>
<dbReference type="InterPro" id="IPR000330">
    <property type="entry name" value="SNF2_N"/>
</dbReference>
<dbReference type="PROSITE" id="PS50089">
    <property type="entry name" value="ZF_RING_2"/>
    <property type="match status" value="1"/>
</dbReference>
<dbReference type="InterPro" id="IPR048695">
    <property type="entry name" value="SHPRH_helical_2nd"/>
</dbReference>
<dbReference type="SUPFAM" id="SSF52540">
    <property type="entry name" value="P-loop containing nucleoside triphosphate hydrolases"/>
    <property type="match status" value="1"/>
</dbReference>
<dbReference type="PANTHER" id="PTHR45865">
    <property type="entry name" value="E3 UBIQUITIN-PROTEIN LIGASE SHPRH FAMILY MEMBER"/>
    <property type="match status" value="1"/>
</dbReference>
<evidence type="ECO:0000313" key="9">
    <source>
        <dbReference type="EMBL" id="KAK9810177.1"/>
    </source>
</evidence>